<evidence type="ECO:0000313" key="2">
    <source>
        <dbReference type="Proteomes" id="UP000231581"/>
    </source>
</evidence>
<reference evidence="1 2" key="1">
    <citation type="submission" date="2017-09" db="EMBL/GenBank/DDBJ databases">
        <title>Depth-based differentiation of microbial function through sediment-hosted aquifers and enrichment of novel symbionts in the deep terrestrial subsurface.</title>
        <authorList>
            <person name="Probst A.J."/>
            <person name="Ladd B."/>
            <person name="Jarett J.K."/>
            <person name="Geller-Mcgrath D.E."/>
            <person name="Sieber C.M."/>
            <person name="Emerson J.B."/>
            <person name="Anantharaman K."/>
            <person name="Thomas B.C."/>
            <person name="Malmstrom R."/>
            <person name="Stieglmeier M."/>
            <person name="Klingl A."/>
            <person name="Woyke T."/>
            <person name="Ryan C.M."/>
            <person name="Banfield J.F."/>
        </authorList>
    </citation>
    <scope>NUCLEOTIDE SEQUENCE [LARGE SCALE GENOMIC DNA]</scope>
    <source>
        <strain evidence="1">CG22_combo_CG10-13_8_21_14_all_47_17</strain>
    </source>
</reference>
<dbReference type="Proteomes" id="UP000231581">
    <property type="component" value="Unassembled WGS sequence"/>
</dbReference>
<evidence type="ECO:0008006" key="3">
    <source>
        <dbReference type="Google" id="ProtNLM"/>
    </source>
</evidence>
<organism evidence="1 2">
    <name type="scientific">Candidatus Uhrbacteria bacterium CG22_combo_CG10-13_8_21_14_all_47_17</name>
    <dbReference type="NCBI Taxonomy" id="1975041"/>
    <lineage>
        <taxon>Bacteria</taxon>
        <taxon>Candidatus Uhriibacteriota</taxon>
    </lineage>
</organism>
<dbReference type="AlphaFoldDB" id="A0A2H0BTD3"/>
<dbReference type="Pfam" id="PF13196">
    <property type="entry name" value="DUF4012"/>
    <property type="match status" value="1"/>
</dbReference>
<comment type="caution">
    <text evidence="1">The sequence shown here is derived from an EMBL/GenBank/DDBJ whole genome shotgun (WGS) entry which is preliminary data.</text>
</comment>
<dbReference type="EMBL" id="PCSZ01000012">
    <property type="protein sequence ID" value="PIP60937.1"/>
    <property type="molecule type" value="Genomic_DNA"/>
</dbReference>
<dbReference type="InterPro" id="IPR025101">
    <property type="entry name" value="DUF4012"/>
</dbReference>
<name>A0A2H0BTD3_9BACT</name>
<accession>A0A2H0BTD3</accession>
<proteinExistence type="predicted"/>
<sequence length="899" mass="99634">MPQKRPRRKALPEWKRMNQRAELERRLASVLEVQIPKQQDENIEKAIPLQEVVSEEVSVSSSESPTDIGRLDAALVKTITTRGSKRTKKVSIRYEAHEASPHQIELVRLAHRIVWETRERIMDSVRYWRAPFLPPPGLDAFAAPGELRVHKVNPDAFITQFTPGDADEAYAKSFGWLSRAREPFIRWEHVTRERAAKGAVRKQPSALRHAEEEIVHTIESAKEIEEEIVQEAEADWGVPTLVPKIVPWRVLTGFLVLAVLVTAPAEAVHFGRSLSSSWAAVSSRGEAALQNIELAMNGDSLAQADAWRSVSEDFKASDRALNEANALAVALSKALPQTSTYYASARALLRSGNLTAQAAVALSQGMTRAFDEPARYPVDRLHVFVPYLEQATSLLDEAVQVAGEVEVNKLPASAKAKAGTLIDTLGSAQTSVREIVLLQTLAVQLLGDESQRRYLFIFQNPAELRPTGGFMGSLADVIVDRGEMRSITVPGGGPYDLRSQLTEHVKPPQPLSLIADRWEFQDANWFPDFYTSAEKIRWFWMKSGQPTIDGVISINADVMVELLKVTGPVEMPEYGKTIMADNFLLETQKAVELEYDRVENKPKKFIGDLMPRVLERLKQGKRDDMLKLAGLLSQSLEKKDIQVALFHKDEQALIERFGWGGRFQPTQGDALAVIDTNIAGQKSDTSIAEDVKIDTQIQTDGSVENTVTITRTNSAVKGELFHGANNVDYMRLYVPAGSELLEANGFSPPSDDLFKKPLEADQPDPTLAQTEQHVRKGPGGVVITDELGRTSFGGWVQLEPGETRTTVFHYRLPHTTFDMANALLTEGSKRDQTRAVYTMLLTSQSGKAGRTFAQHVQYPESWTTAWNNTGAGADLSGTWDHDSVNALVFSTNDSAKAGE</sequence>
<evidence type="ECO:0000313" key="1">
    <source>
        <dbReference type="EMBL" id="PIP60937.1"/>
    </source>
</evidence>
<protein>
    <recommendedName>
        <fullName evidence="3">DUF4012 domain-containing protein</fullName>
    </recommendedName>
</protein>
<gene>
    <name evidence="1" type="ORF">COX00_00515</name>
</gene>